<dbReference type="GO" id="GO:0004341">
    <property type="term" value="F:gluconolactonase activity"/>
    <property type="evidence" value="ECO:0007669"/>
    <property type="project" value="TreeGrafter"/>
</dbReference>
<keyword evidence="3" id="KW-0862">Zinc</keyword>
<accession>C7C5D6</accession>
<dbReference type="Pfam" id="PF08450">
    <property type="entry name" value="SGL"/>
    <property type="match status" value="1"/>
</dbReference>
<organism evidence="5">
    <name type="scientific">Franconibacter pulveris</name>
    <dbReference type="NCBI Taxonomy" id="435910"/>
    <lineage>
        <taxon>Bacteria</taxon>
        <taxon>Pseudomonadati</taxon>
        <taxon>Pseudomonadota</taxon>
        <taxon>Gammaproteobacteria</taxon>
        <taxon>Enterobacterales</taxon>
        <taxon>Enterobacteriaceae</taxon>
        <taxon>Franconibacter</taxon>
    </lineage>
</organism>
<dbReference type="GO" id="GO:0019853">
    <property type="term" value="P:L-ascorbic acid biosynthetic process"/>
    <property type="evidence" value="ECO:0007669"/>
    <property type="project" value="TreeGrafter"/>
</dbReference>
<evidence type="ECO:0000256" key="2">
    <source>
        <dbReference type="PIRSR" id="PIRSR605511-1"/>
    </source>
</evidence>
<dbReference type="PRINTS" id="PR01790">
    <property type="entry name" value="SMP30FAMILY"/>
</dbReference>
<proteinExistence type="inferred from homology"/>
<sequence length="309" mass="34548">MPQARWRAAKKSEQENVMRIEVLVDLKTRLGESPLWDVEQQRLYWVDSQDGRVFSCNAQGTAIKSWDVRQKIGSMALRQNGEGAVVALAHGVHLLDFASGELELLHNPEADKPHNRLNDGKVDRQGRFLFGSMDMREEEPSGALYRLDTDLTLHTLERNIICSNAPCWSPSGETFYFADTWTGEIRAWDYDTATGNLSRERVFCKVDRSEGGAADGATVDSEGCLWNALVYAGKLVRYTPDGEVDRIIDMPVKKVTSVMFGGENLDVLYVTSMAQPPLPRFPEDNQLRGSLFAIYGLGITGVPERRFAG</sequence>
<reference evidence="5" key="1">
    <citation type="submission" date="2009-07" db="EMBL/GenBank/DDBJ databases">
        <title>Pigment operon comparison of three Enterobacter species.</title>
        <authorList>
            <person name="Lehner A."/>
            <person name="Tischler P."/>
            <person name="Rattei T."/>
            <person name="Stephan R."/>
        </authorList>
    </citation>
    <scope>NUCLEOTIDE SEQUENCE</scope>
    <source>
        <strain evidence="5">LMG 24057T</strain>
    </source>
</reference>
<evidence type="ECO:0000313" key="5">
    <source>
        <dbReference type="EMBL" id="CAZ90606.1"/>
    </source>
</evidence>
<keyword evidence="3" id="KW-0479">Metal-binding</keyword>
<feature type="binding site" evidence="3">
    <location>
        <position position="118"/>
    </location>
    <ligand>
        <name>substrate</name>
    </ligand>
</feature>
<evidence type="ECO:0000256" key="3">
    <source>
        <dbReference type="PIRSR" id="PIRSR605511-2"/>
    </source>
</evidence>
<name>C7C5D6_9ENTR</name>
<protein>
    <recommendedName>
        <fullName evidence="4">SMP-30/Gluconolactonase/LRE-like region domain-containing protein</fullName>
    </recommendedName>
</protein>
<feature type="binding site" evidence="3">
    <location>
        <position position="215"/>
    </location>
    <ligand>
        <name>a divalent metal cation</name>
        <dbReference type="ChEBI" id="CHEBI:60240"/>
    </ligand>
</feature>
<dbReference type="AlphaFoldDB" id="C7C5D6"/>
<dbReference type="InterPro" id="IPR005511">
    <property type="entry name" value="SMP-30"/>
</dbReference>
<feature type="binding site" evidence="3">
    <location>
        <position position="116"/>
    </location>
    <ligand>
        <name>substrate</name>
    </ligand>
</feature>
<dbReference type="PANTHER" id="PTHR10907:SF47">
    <property type="entry name" value="REGUCALCIN"/>
    <property type="match status" value="1"/>
</dbReference>
<evidence type="ECO:0000256" key="1">
    <source>
        <dbReference type="ARBA" id="ARBA00008853"/>
    </source>
</evidence>
<dbReference type="InterPro" id="IPR011042">
    <property type="entry name" value="6-blade_b-propeller_TolB-like"/>
</dbReference>
<feature type="domain" description="SMP-30/Gluconolactonase/LRE-like region" evidence="4">
    <location>
        <begin position="30"/>
        <end position="273"/>
    </location>
</feature>
<dbReference type="PANTHER" id="PTHR10907">
    <property type="entry name" value="REGUCALCIN"/>
    <property type="match status" value="1"/>
</dbReference>
<comment type="similarity">
    <text evidence="1">Belongs to the SMP-30/CGR1 family.</text>
</comment>
<dbReference type="SUPFAM" id="SSF63829">
    <property type="entry name" value="Calcium-dependent phosphotriesterase"/>
    <property type="match status" value="1"/>
</dbReference>
<dbReference type="InterPro" id="IPR013658">
    <property type="entry name" value="SGL"/>
</dbReference>
<comment type="cofactor">
    <cofactor evidence="3">
        <name>Zn(2+)</name>
        <dbReference type="ChEBI" id="CHEBI:29105"/>
    </cofactor>
    <text evidence="3">Binds 1 divalent metal cation per subunit.</text>
</comment>
<dbReference type="GO" id="GO:0005509">
    <property type="term" value="F:calcium ion binding"/>
    <property type="evidence" value="ECO:0007669"/>
    <property type="project" value="TreeGrafter"/>
</dbReference>
<feature type="binding site" evidence="3">
    <location>
        <position position="32"/>
    </location>
    <ligand>
        <name>a divalent metal cation</name>
        <dbReference type="ChEBI" id="CHEBI:60240"/>
    </ligand>
</feature>
<keyword evidence="5" id="KW-0378">Hydrolase</keyword>
<dbReference type="Gene3D" id="2.120.10.30">
    <property type="entry name" value="TolB, C-terminal domain"/>
    <property type="match status" value="1"/>
</dbReference>
<feature type="binding site" evidence="3">
    <location>
        <position position="164"/>
    </location>
    <ligand>
        <name>a divalent metal cation</name>
        <dbReference type="ChEBI" id="CHEBI:60240"/>
    </ligand>
</feature>
<evidence type="ECO:0000259" key="4">
    <source>
        <dbReference type="Pfam" id="PF08450"/>
    </source>
</evidence>
<feature type="active site" description="Proton donor/acceptor" evidence="2">
    <location>
        <position position="215"/>
    </location>
</feature>
<dbReference type="EMBL" id="FN430677">
    <property type="protein sequence ID" value="CAZ90606.1"/>
    <property type="molecule type" value="Genomic_DNA"/>
</dbReference>